<dbReference type="InterPro" id="IPR027417">
    <property type="entry name" value="P-loop_NTPase"/>
</dbReference>
<gene>
    <name evidence="9" type="primary">phnC</name>
    <name evidence="9" type="ORF">QR721_11910</name>
</gene>
<dbReference type="PROSITE" id="PS50893">
    <property type="entry name" value="ABC_TRANSPORTER_2"/>
    <property type="match status" value="1"/>
</dbReference>
<reference evidence="9" key="1">
    <citation type="submission" date="2023-06" db="EMBL/GenBank/DDBJ databases">
        <title>A Treasure from Seagulls: Isolation and Description of Aciduricobacillus qingdaonensis gen. nov., sp. nov., a Rare Obligately Uric Acid-utilizing Member in the Family Bacillaceae.</title>
        <authorList>
            <person name="Liu W."/>
            <person name="Wang B."/>
        </authorList>
    </citation>
    <scope>NUCLEOTIDE SEQUENCE</scope>
    <source>
        <strain evidence="9">44XB</strain>
    </source>
</reference>
<keyword evidence="3" id="KW-0547">Nucleotide-binding</keyword>
<dbReference type="Proteomes" id="UP001180087">
    <property type="component" value="Chromosome"/>
</dbReference>
<dbReference type="CDD" id="cd03256">
    <property type="entry name" value="ABC_PhnC_transporter"/>
    <property type="match status" value="1"/>
</dbReference>
<name>A0ABY9KUB6_9BACI</name>
<keyword evidence="7" id="KW-0472">Membrane</keyword>
<dbReference type="Pfam" id="PF00005">
    <property type="entry name" value="ABC_tran"/>
    <property type="match status" value="1"/>
</dbReference>
<evidence type="ECO:0000259" key="8">
    <source>
        <dbReference type="PROSITE" id="PS50893"/>
    </source>
</evidence>
<evidence type="ECO:0000256" key="7">
    <source>
        <dbReference type="ARBA" id="ARBA00023136"/>
    </source>
</evidence>
<evidence type="ECO:0000256" key="4">
    <source>
        <dbReference type="ARBA" id="ARBA00022840"/>
    </source>
</evidence>
<dbReference type="GO" id="GO:0005524">
    <property type="term" value="F:ATP binding"/>
    <property type="evidence" value="ECO:0007669"/>
    <property type="project" value="UniProtKB-KW"/>
</dbReference>
<organism evidence="9 10">
    <name type="scientific">Aciduricibacillus chroicocephali</name>
    <dbReference type="NCBI Taxonomy" id="3054939"/>
    <lineage>
        <taxon>Bacteria</taxon>
        <taxon>Bacillati</taxon>
        <taxon>Bacillota</taxon>
        <taxon>Bacilli</taxon>
        <taxon>Bacillales</taxon>
        <taxon>Bacillaceae</taxon>
        <taxon>Aciduricibacillus</taxon>
    </lineage>
</organism>
<evidence type="ECO:0000256" key="5">
    <source>
        <dbReference type="ARBA" id="ARBA00022885"/>
    </source>
</evidence>
<keyword evidence="1" id="KW-0813">Transport</keyword>
<feature type="domain" description="ABC transporter" evidence="8">
    <location>
        <begin position="2"/>
        <end position="247"/>
    </location>
</feature>
<evidence type="ECO:0000256" key="1">
    <source>
        <dbReference type="ARBA" id="ARBA00022448"/>
    </source>
</evidence>
<keyword evidence="5" id="KW-0918">Phosphonate transport</keyword>
<evidence type="ECO:0000256" key="3">
    <source>
        <dbReference type="ARBA" id="ARBA00022741"/>
    </source>
</evidence>
<dbReference type="InterPro" id="IPR003439">
    <property type="entry name" value="ABC_transporter-like_ATP-bd"/>
</dbReference>
<keyword evidence="4 9" id="KW-0067">ATP-binding</keyword>
<keyword evidence="6" id="KW-1278">Translocase</keyword>
<evidence type="ECO:0000256" key="2">
    <source>
        <dbReference type="ARBA" id="ARBA00022475"/>
    </source>
</evidence>
<dbReference type="Gene3D" id="3.40.50.300">
    <property type="entry name" value="P-loop containing nucleotide triphosphate hydrolases"/>
    <property type="match status" value="1"/>
</dbReference>
<dbReference type="RefSeq" id="WP_348027248.1">
    <property type="nucleotide sequence ID" value="NZ_CP129113.1"/>
</dbReference>
<keyword evidence="10" id="KW-1185">Reference proteome</keyword>
<proteinExistence type="predicted"/>
<dbReference type="InterPro" id="IPR017871">
    <property type="entry name" value="ABC_transporter-like_CS"/>
</dbReference>
<sequence length="257" mass="28682">MIHTEGISKIFPNGNQGLKNVSFSIDNGECVILMGHNGSGKSTLFRCLSGLEKPSEGKISVAGEPIADLNRKQLRQLRKRIGIVFQHFNLVPTLSVFQNVLFGALGRVPVAFHTFNLFASNDLRKEAMQCLDRVGLAHLAERRSDELSGGQKQRVAIARMLMQKPEVILADEPIASLDPKAGKEIMELLSDIAKERKLAVVIILHHIDLAFEYGDRILMLKEGQLVLDASSKKLERYELERFYDVESEFAKAKREGA</sequence>
<dbReference type="InterPro" id="IPR003593">
    <property type="entry name" value="AAA+_ATPase"/>
</dbReference>
<keyword evidence="2" id="KW-1003">Cell membrane</keyword>
<dbReference type="PANTHER" id="PTHR43166:SF6">
    <property type="entry name" value="PHOSPHONATES IMPORT ATP-BINDING PROTEIN PHNC"/>
    <property type="match status" value="1"/>
</dbReference>
<evidence type="ECO:0000313" key="9">
    <source>
        <dbReference type="EMBL" id="WLV24331.1"/>
    </source>
</evidence>
<accession>A0ABY9KUB6</accession>
<dbReference type="PROSITE" id="PS00211">
    <property type="entry name" value="ABC_TRANSPORTER_1"/>
    <property type="match status" value="1"/>
</dbReference>
<protein>
    <submittedName>
        <fullName evidence="9">Phosphonate ABC transporter ATP-binding protein</fullName>
    </submittedName>
</protein>
<evidence type="ECO:0000313" key="10">
    <source>
        <dbReference type="Proteomes" id="UP001180087"/>
    </source>
</evidence>
<dbReference type="EMBL" id="CP129113">
    <property type="protein sequence ID" value="WLV24331.1"/>
    <property type="molecule type" value="Genomic_DNA"/>
</dbReference>
<dbReference type="SUPFAM" id="SSF52540">
    <property type="entry name" value="P-loop containing nucleoside triphosphate hydrolases"/>
    <property type="match status" value="1"/>
</dbReference>
<dbReference type="PANTHER" id="PTHR43166">
    <property type="entry name" value="AMINO ACID IMPORT ATP-BINDING PROTEIN"/>
    <property type="match status" value="1"/>
</dbReference>
<dbReference type="InterPro" id="IPR012693">
    <property type="entry name" value="ABC_transpr_PhnC"/>
</dbReference>
<evidence type="ECO:0000256" key="6">
    <source>
        <dbReference type="ARBA" id="ARBA00022967"/>
    </source>
</evidence>
<dbReference type="InterPro" id="IPR050086">
    <property type="entry name" value="MetN_ABC_transporter-like"/>
</dbReference>
<dbReference type="SMART" id="SM00382">
    <property type="entry name" value="AAA"/>
    <property type="match status" value="1"/>
</dbReference>
<dbReference type="NCBIfam" id="TIGR02315">
    <property type="entry name" value="ABC_phnC"/>
    <property type="match status" value="1"/>
</dbReference>